<dbReference type="Proteomes" id="UP000030832">
    <property type="component" value="Unassembled WGS sequence"/>
</dbReference>
<dbReference type="Pfam" id="PF02254">
    <property type="entry name" value="TrkA_N"/>
    <property type="match status" value="1"/>
</dbReference>
<organism evidence="4 5">
    <name type="scientific">Halalkalibacter okhensis</name>
    <dbReference type="NCBI Taxonomy" id="333138"/>
    <lineage>
        <taxon>Bacteria</taxon>
        <taxon>Bacillati</taxon>
        <taxon>Bacillota</taxon>
        <taxon>Bacilli</taxon>
        <taxon>Bacillales</taxon>
        <taxon>Bacillaceae</taxon>
        <taxon>Halalkalibacter</taxon>
    </lineage>
</organism>
<dbReference type="InterPro" id="IPR013099">
    <property type="entry name" value="K_chnl_dom"/>
</dbReference>
<dbReference type="InterPro" id="IPR036291">
    <property type="entry name" value="NAD(P)-bd_dom_sf"/>
</dbReference>
<comment type="subcellular location">
    <subcellularLocation>
        <location evidence="1">Cell membrane</location>
        <topology evidence="1">Multi-pass membrane protein</topology>
    </subcellularLocation>
</comment>
<keyword evidence="2" id="KW-0472">Membrane</keyword>
<gene>
    <name evidence="4" type="ORF">LQ50_04655</name>
</gene>
<evidence type="ECO:0000313" key="5">
    <source>
        <dbReference type="Proteomes" id="UP000030832"/>
    </source>
</evidence>
<feature type="transmembrane region" description="Helical" evidence="2">
    <location>
        <begin position="20"/>
        <end position="38"/>
    </location>
</feature>
<dbReference type="eggNOG" id="COG1226">
    <property type="taxonomic scope" value="Bacteria"/>
</dbReference>
<keyword evidence="5" id="KW-1185">Reference proteome</keyword>
<evidence type="ECO:0000313" key="4">
    <source>
        <dbReference type="EMBL" id="KHF41067.1"/>
    </source>
</evidence>
<feature type="transmembrane region" description="Helical" evidence="2">
    <location>
        <begin position="74"/>
        <end position="99"/>
    </location>
</feature>
<dbReference type="SUPFAM" id="SSF81324">
    <property type="entry name" value="Voltage-gated potassium channels"/>
    <property type="match status" value="1"/>
</dbReference>
<sequence>MQQWLYIRTLLGHVPLVLKLLFAVISSGVVAGAIVHMLEPERFTTWFDGIWWAFITVSTVGYGDFVPESTMARVVAIVLIFVGVGFMTLLVTSFAGAAVSINQSTKEGTIAFIGEDHLVIVGWNERSRQSIENIQKKQPYLKIVLIDETLPQLPKSPKNIHFVKGNSSEDAILKQANISLARSVLITAKHSGSEFTADARTILTILAIKGLNPHISITAEILTKEQLANAERAGADQCVESTTLTGAVLSSNLLQHEASEIVNQFLEYSQNDLISLLPIKEDLIGQPFIDVLTNYYKKEMQIIGLKRSGQIFFHPHATLSLEKKDELIMIKFNKAT</sequence>
<keyword evidence="2" id="KW-0812">Transmembrane</keyword>
<dbReference type="EMBL" id="JRJU01000004">
    <property type="protein sequence ID" value="KHF41067.1"/>
    <property type="molecule type" value="Genomic_DNA"/>
</dbReference>
<comment type="caution">
    <text evidence="4">The sequence shown here is derived from an EMBL/GenBank/DDBJ whole genome shotgun (WGS) entry which is preliminary data.</text>
</comment>
<dbReference type="PROSITE" id="PS51201">
    <property type="entry name" value="RCK_N"/>
    <property type="match status" value="1"/>
</dbReference>
<dbReference type="Gene3D" id="3.40.50.720">
    <property type="entry name" value="NAD(P)-binding Rossmann-like Domain"/>
    <property type="match status" value="1"/>
</dbReference>
<evidence type="ECO:0000259" key="3">
    <source>
        <dbReference type="PROSITE" id="PS51201"/>
    </source>
</evidence>
<dbReference type="GO" id="GO:0006813">
    <property type="term" value="P:potassium ion transport"/>
    <property type="evidence" value="ECO:0007669"/>
    <property type="project" value="InterPro"/>
</dbReference>
<dbReference type="GO" id="GO:0034220">
    <property type="term" value="P:monoatomic ion transmembrane transport"/>
    <property type="evidence" value="ECO:0007669"/>
    <property type="project" value="UniProtKB-KW"/>
</dbReference>
<dbReference type="GO" id="GO:0005886">
    <property type="term" value="C:plasma membrane"/>
    <property type="evidence" value="ECO:0007669"/>
    <property type="project" value="UniProtKB-SubCell"/>
</dbReference>
<proteinExistence type="predicted"/>
<dbReference type="Gene3D" id="1.10.287.70">
    <property type="match status" value="1"/>
</dbReference>
<dbReference type="InterPro" id="IPR003148">
    <property type="entry name" value="RCK_N"/>
</dbReference>
<evidence type="ECO:0000256" key="2">
    <source>
        <dbReference type="SAM" id="Phobius"/>
    </source>
</evidence>
<dbReference type="AlphaFoldDB" id="A0A0B0IJK2"/>
<name>A0A0B0IJK2_9BACI</name>
<dbReference type="PANTHER" id="PTHR43833:SF9">
    <property type="entry name" value="POTASSIUM CHANNEL PROTEIN YUGO-RELATED"/>
    <property type="match status" value="1"/>
</dbReference>
<dbReference type="RefSeq" id="WP_034626537.1">
    <property type="nucleotide sequence ID" value="NZ_JRJU01000004.1"/>
</dbReference>
<dbReference type="PANTHER" id="PTHR43833">
    <property type="entry name" value="POTASSIUM CHANNEL PROTEIN 2-RELATED-RELATED"/>
    <property type="match status" value="1"/>
</dbReference>
<keyword evidence="4" id="KW-0406">Ion transport</keyword>
<keyword evidence="2" id="KW-1133">Transmembrane helix</keyword>
<dbReference type="InterPro" id="IPR050721">
    <property type="entry name" value="Trk_Ktr_HKT_K-transport"/>
</dbReference>
<dbReference type="SUPFAM" id="SSF51735">
    <property type="entry name" value="NAD(P)-binding Rossmann-fold domains"/>
    <property type="match status" value="1"/>
</dbReference>
<evidence type="ECO:0000256" key="1">
    <source>
        <dbReference type="ARBA" id="ARBA00004651"/>
    </source>
</evidence>
<feature type="domain" description="RCK N-terminal" evidence="3">
    <location>
        <begin position="115"/>
        <end position="240"/>
    </location>
</feature>
<reference evidence="4 5" key="1">
    <citation type="submission" date="2014-09" db="EMBL/GenBank/DDBJ databases">
        <title>Genome sequencing and annotation of Bacillus Okhensis strain Kh10-101T.</title>
        <authorList>
            <person name="Prakash J.S."/>
        </authorList>
    </citation>
    <scope>NUCLEOTIDE SEQUENCE [LARGE SCALE GENOMIC DNA]</scope>
    <source>
        <strain evidence="5">Kh10-101T</strain>
    </source>
</reference>
<feature type="transmembrane region" description="Helical" evidence="2">
    <location>
        <begin position="50"/>
        <end position="67"/>
    </location>
</feature>
<accession>A0A0B0IJK2</accession>
<protein>
    <submittedName>
        <fullName evidence="4">Potassium channel protein</fullName>
    </submittedName>
</protein>
<dbReference type="Pfam" id="PF07885">
    <property type="entry name" value="Ion_trans_2"/>
    <property type="match status" value="1"/>
</dbReference>
<keyword evidence="4" id="KW-0813">Transport</keyword>
<dbReference type="STRING" id="333138.LQ50_04655"/>
<dbReference type="OrthoDB" id="9785285at2"/>
<keyword evidence="4" id="KW-0407">Ion channel</keyword>